<dbReference type="Proteomes" id="UP000008312">
    <property type="component" value="Unassembled WGS sequence"/>
</dbReference>
<reference evidence="2" key="1">
    <citation type="submission" date="2010-02" db="EMBL/GenBank/DDBJ databases">
        <title>Sequencing and annotation of the Blastocystis hominis genome.</title>
        <authorList>
            <person name="Wincker P."/>
        </authorList>
    </citation>
    <scope>NUCLEOTIDE SEQUENCE</scope>
    <source>
        <strain evidence="2">Singapore isolate B</strain>
    </source>
</reference>
<evidence type="ECO:0000313" key="2">
    <source>
        <dbReference type="EMBL" id="CBK19881.2"/>
    </source>
</evidence>
<evidence type="ECO:0000313" key="3">
    <source>
        <dbReference type="Proteomes" id="UP000008312"/>
    </source>
</evidence>
<protein>
    <recommendedName>
        <fullName evidence="4">Zinc-finger domain-containing protein</fullName>
    </recommendedName>
</protein>
<accession>D8LVP2</accession>
<dbReference type="EMBL" id="FN668638">
    <property type="protein sequence ID" value="CBK19881.2"/>
    <property type="molecule type" value="Genomic_DNA"/>
</dbReference>
<feature type="compositionally biased region" description="Basic and acidic residues" evidence="1">
    <location>
        <begin position="1"/>
        <end position="10"/>
    </location>
</feature>
<dbReference type="RefSeq" id="XP_012893929.1">
    <property type="nucleotide sequence ID" value="XM_013038475.1"/>
</dbReference>
<organism evidence="2">
    <name type="scientific">Blastocystis hominis</name>
    <dbReference type="NCBI Taxonomy" id="12968"/>
    <lineage>
        <taxon>Eukaryota</taxon>
        <taxon>Sar</taxon>
        <taxon>Stramenopiles</taxon>
        <taxon>Bigyra</taxon>
        <taxon>Opalozoa</taxon>
        <taxon>Opalinata</taxon>
        <taxon>Blastocystidae</taxon>
        <taxon>Blastocystis</taxon>
    </lineage>
</organism>
<dbReference type="AlphaFoldDB" id="D8LVP2"/>
<proteinExistence type="predicted"/>
<dbReference type="InParanoid" id="D8LVP2"/>
<sequence>MPTKKPTEEHLEPEEENEEQEDGGLIRTCHLCGKAQCGQRRGRVRCAYCKRVFCLQQLYKKFGIRTTVDDRNFKCPRCLGICCCVTDCKKGPPHVHCKVFKVRQNKRKNRELAALENAAQEAKSFVQPVRPIIQPAEVPPMHPAPCITRIHSIPSFTSLTALPSFQPLPTPDLSIKLEPDVPHASSYIPISPSAPSSYLPLPLPDPQPPLYADPYLSTSYGTPLELSRVQHSDWLTQLNLKALDDPEALSPYSSAFLPGETPSDESLSAGKHDKLARRARENRGFVDRLRSFFAGRSEFSRELLESQQSELLRDALQLQSKAEKSDLLLKMVDNFNQNTIHATVTWQLVSNTLRLCDFPR</sequence>
<feature type="compositionally biased region" description="Acidic residues" evidence="1">
    <location>
        <begin position="11"/>
        <end position="22"/>
    </location>
</feature>
<dbReference type="GeneID" id="24917605"/>
<feature type="region of interest" description="Disordered" evidence="1">
    <location>
        <begin position="253"/>
        <end position="275"/>
    </location>
</feature>
<evidence type="ECO:0000256" key="1">
    <source>
        <dbReference type="SAM" id="MobiDB-lite"/>
    </source>
</evidence>
<dbReference type="OrthoDB" id="298344at2759"/>
<gene>
    <name evidence="2" type="ORF">GSBLH_T00000290001</name>
</gene>
<feature type="region of interest" description="Disordered" evidence="1">
    <location>
        <begin position="1"/>
        <end position="22"/>
    </location>
</feature>
<keyword evidence="3" id="KW-1185">Reference proteome</keyword>
<evidence type="ECO:0008006" key="4">
    <source>
        <dbReference type="Google" id="ProtNLM"/>
    </source>
</evidence>
<name>D8LVP2_BLAHO</name>